<dbReference type="Proteomes" id="UP000319809">
    <property type="component" value="Chromosome"/>
</dbReference>
<dbReference type="KEGG" id="spol:FH971_07185"/>
<gene>
    <name evidence="1" type="ORF">FH971_07185</name>
</gene>
<accession>A0A4Y5YDI8</accession>
<keyword evidence="2" id="KW-1185">Reference proteome</keyword>
<dbReference type="EMBL" id="CP041036">
    <property type="protein sequence ID" value="QDE30765.1"/>
    <property type="molecule type" value="Genomic_DNA"/>
</dbReference>
<evidence type="ECO:0000313" key="1">
    <source>
        <dbReference type="EMBL" id="QDE30765.1"/>
    </source>
</evidence>
<dbReference type="AlphaFoldDB" id="A0A4Y5YDI8"/>
<proteinExistence type="predicted"/>
<reference evidence="1 2" key="1">
    <citation type="submission" date="2019-06" db="EMBL/GenBank/DDBJ databases">
        <title>The genome of Shewanella sp. SM1901.</title>
        <authorList>
            <person name="Cha Q."/>
        </authorList>
    </citation>
    <scope>NUCLEOTIDE SEQUENCE [LARGE SCALE GENOMIC DNA]</scope>
    <source>
        <strain evidence="1 2">SM1901</strain>
    </source>
</reference>
<dbReference type="RefSeq" id="WP_101087954.1">
    <property type="nucleotide sequence ID" value="NZ_CP041036.1"/>
</dbReference>
<protein>
    <submittedName>
        <fullName evidence="1">Uncharacterized protein</fullName>
    </submittedName>
</protein>
<name>A0A4Y5YDI8_9GAMM</name>
<organism evidence="1 2">
    <name type="scientific">Shewanella polaris</name>
    <dbReference type="NCBI Taxonomy" id="2588449"/>
    <lineage>
        <taxon>Bacteria</taxon>
        <taxon>Pseudomonadati</taxon>
        <taxon>Pseudomonadota</taxon>
        <taxon>Gammaproteobacteria</taxon>
        <taxon>Alteromonadales</taxon>
        <taxon>Shewanellaceae</taxon>
        <taxon>Shewanella</taxon>
    </lineage>
</organism>
<sequence length="235" mass="26724">MIYALVKIFKEKQHAQSFINGELYMQTLRDYKDWIDDNGELRGDPCEGIVGYFQSDDIQLEIGNIKLDSDSFDGAVLVHSNDLLSRNAFCTYALNSRGFDKISVDTLKEFKNILEVHSKCYGLGSYCVAITNVSEFISRAKSAIKSINVDGAISLVDYFDDQIFSGELDSDMHGFQKRKTFEHQREHRILIDLNYKIPEKYTLNVGDLSDITTEILTPQELNEILEVRLPDGSKA</sequence>
<evidence type="ECO:0000313" key="2">
    <source>
        <dbReference type="Proteomes" id="UP000319809"/>
    </source>
</evidence>